<gene>
    <name evidence="2" type="ORF">GLP15_4938</name>
</gene>
<evidence type="ECO:0000259" key="1">
    <source>
        <dbReference type="PROSITE" id="PS50197"/>
    </source>
</evidence>
<dbReference type="PANTHER" id="PTHR13743">
    <property type="entry name" value="BEIGE/BEACH-RELATED"/>
    <property type="match status" value="1"/>
</dbReference>
<dbReference type="OMA" id="ETFRWYS"/>
<reference evidence="2 3" key="1">
    <citation type="journal article" date="2010" name="BMC Genomics">
        <title>Genome analysis and comparative genomics of a Giardia intestinalis assemblage E isolate.</title>
        <authorList>
            <person name="Jerlstrom-Hultqvist J."/>
            <person name="Franzen O."/>
            <person name="Ankarklev J."/>
            <person name="Xu F."/>
            <person name="Nohynkova E."/>
            <person name="Andersson J.O."/>
            <person name="Svard S.G."/>
            <person name="Andersson B."/>
        </authorList>
    </citation>
    <scope>NUCLEOTIDE SEQUENCE [LARGE SCALE GENOMIC DNA]</scope>
    <source>
        <strain evidence="2 3">P15</strain>
    </source>
</reference>
<dbReference type="OrthoDB" id="10254771at2759"/>
<accession>E1F0V7</accession>
<dbReference type="Gene3D" id="1.10.1540.10">
    <property type="entry name" value="BEACH domain"/>
    <property type="match status" value="1"/>
</dbReference>
<proteinExistence type="predicted"/>
<evidence type="ECO:0000313" key="3">
    <source>
        <dbReference type="Proteomes" id="UP000008974"/>
    </source>
</evidence>
<dbReference type="PANTHER" id="PTHR13743:SF112">
    <property type="entry name" value="BEACH DOMAIN-CONTAINING PROTEIN"/>
    <property type="match status" value="1"/>
</dbReference>
<dbReference type="STRING" id="658858.E1F0V7"/>
<organism evidence="2 3">
    <name type="scientific">Giardia intestinalis (strain P15)</name>
    <name type="common">Giardia lamblia</name>
    <dbReference type="NCBI Taxonomy" id="658858"/>
    <lineage>
        <taxon>Eukaryota</taxon>
        <taxon>Metamonada</taxon>
        <taxon>Diplomonadida</taxon>
        <taxon>Hexamitidae</taxon>
        <taxon>Giardiinae</taxon>
        <taxon>Giardia</taxon>
    </lineage>
</organism>
<feature type="domain" description="BEACH" evidence="1">
    <location>
        <begin position="2357"/>
        <end position="2708"/>
    </location>
</feature>
<sequence length="3138" mass="353362">MDCLIAAVLRFHSELLKGLEAADAGSSSNSQQLKHLTLTSTLGCSQEVHKTLLRASLLLDNTYVHDVRQFLDQTSLRILLNCTPKEDRAYLAKQNLPTFRLPLVYMLTATLCNIYQYDEALQLRLSPLFTTSSYHDVGSHHMLLTFLNHMIALLFFIRLSPNSHLAGICFGILRKSLRATVSDQNVDVFLPSDGQLVMDTMNQISLVDLALYSKEGLKFLLLLVPLLEAVHQHAFVTQLTAKNQLSTKFLFSRRLRVISHICKTSASRPHVYTAYLQPSNLLMLQNAAIDAIFTMLNCIEEHETFIWALKDSLSYLREIIFSRISPVHINRASGSLRTVYRSTGFIHTLEKLDVLLSKEDTGLHEMSLALSFYVDCIQRLANLRYNLMVYQASSSNGGKIIVKSDLTSRLLNDQLERILVSILARYFSIVVSLDTLDSEFLVCTLINIFRWAPVRMDAVFNLFLDLVKTKIEQHMTASIDTAFLLHLLLVLYRVCLAVGVPTRSMWLDQAEAHCITMIVYVALPFIYKECIPFLQVLHTRLSPEDVPIFQEAFLGLLGVSPAVYGSITRELVNLPASDNSLYNTCKTIYNEYFTMSNKTASLTIAKFLDNFLSVSWVSKNYSSMLQQQLFKLLCDNLVTFLEFAYVPTIYLNEVPSDNVFLVVYSRVVREAIAYGGPCLEVVLLCILFQHITLGHFSEKEHQMIAFWRASTSVELIHLFDHILIEFEKLSISPQNVFILMLILIGEILKLCTLLEETVHEVQSEQYLRGYDFDLRMLLKKIMTLVLGDKNARLDLIHQCLVFLCASSMSCYIVPGSLLQGLPSFLSTNRNKSLQRDRLQAIRYSSHSYQAEKWSKLISRGFTVFQSASYDLVLQDPVASHEDISIRLLFLSTPSLTLWKTSSHRSLRFIAASLEYLHELTTEAKTYFPRLTLNLFIRSCILSGEWHTLRIIADFIAKVNILPAFFSVADEDSPLDMHLLALLLKQSSSLILHNAVARYLLKQLGGELPCSYLLMERKEASADKDGILRFLSCFSVLFQMQMYPLLEPSLDQVTPALQAEAIVPGNFLLLHSGSSPLKRARKTLSLSSLNTTIFTYCHVKNSYTMTLTLTIHGGVGCTTRSQPEAITLTIWIHDGSIFFSTSLSASSSKYTVPLDERVEWIYIEAMFSPGSLALLCHTTLNKVDSFIASIPLDIGVSSSPIEARLDIDTAIRLLYLSDDAFYAVNSVAASYPIRIYPVAIYAQQQNDKQHFQRSQAPTFTWAYAETIGYSFIMYDDTVESELVRAIMPQDVWNYDINGLSQILSLLFLGENGCNGKTPRYKQEFEPALLLKLLHMLQDAGVEEIFSRICGYKLLIAYFSTLHWPLRMQALHVVVVFTRLLFEFILKSQRESYPHLLLLLTKLYHELIIVPVTLYFPDTSSSKEMSKLQSWQWTVAEQSFYMKLCQLHHMVFSEGYYLFRGASERTASVCFVMYQLFLFSRLSDEIAKSIGITLHDRPMTQFAALLRKYSQDNDMHTIMLIQLLKCMSLPSPITTSFSSKDLVELIYDLYTNAVKEEAYSVIKAVPVVADLYFYEKMLLLPVILSIDDISISSTLTRLIWKEWEPGQGAFHEVFLDLQQFLENTDFSLSEQPAPRAFTTLCGIADFFAFILFNLLVKGQYDRFEKMLVTYAVLPLVEDESVSCPNSLASLKHILGLSNELLYTEYMHMTTGLVSLSVLALFSQVGADLLSLLNVDKASRNYSLIDSGVSLLRRILDMMAALLEHSTTTHSYIATTISILRSACVFGESDDDPAAFLQELVTRLSSVDSLTTVWQSVPLSLMCTCLNTYSKAAADQLHKKLDVLRTSASIDVLPFSTDRNSARWTPHLPDELRFCPIGNPLINVPSIKNAQENEDPAEHYVCPGCMSSISLQGLSLEMTQVICGNVCIICSYTPKYKSPKTTAASPDSFGIFPTLVHLEMMNASADTTFSLDGQAKTEGRHKGGENPADSSTALHLFYQKYLYSRESVAAHFFLPHPIYKQMHHLSSQKLVLLSPSVFSYPSVRLSPTFVQSDVNGRLNDSCLTDIGGALPPLSSTSLRQYSVTNTSTSRRLIEFGDVLVVSLLYTGYGVLSLRVSSDLTDKAEKQAPPMGEQIVIMDKYREKMCFSVVDTEPNFVAYTGHQSQTFLFSWTRFDQRSDSDADEPTNSAIKEHQEAESFTILKRLLCTKDNPRSIHLENSFSRKQDSFGRRISYGLYDYCMSTQNKAYHKYKEIELSIEFSRILYMIPFFFIRMQPALQIIESNGTVHVLLFKTQEHAVKLIHNYGYYRRFGCGESGSGSAYGTCYYYSKSPYKKKGVLLDFDTIVSTFQAELLGQLRLLLGRRVSLLIANNTISLTTTQFSVFTLLSAMNMIAARSPVVSYIYPIFPALSPRKSAKLRNLRYPLPAQSNTSLCKSIAKYAEMSLGELQSTSLQDKVAVTAFLNDILKQSIQMLEKTATTNSDDTISFFRKGLERANLSPSAIKLLSASPLFRTFVSNNMTLPYYCFCVEPFTSLQRSLQGGCLDAFSRLFISLRSHWEKVELGSSFHEAIPELFYTPYILMNVNGLQLSSDAETVTEALQSTPSQAIDTVYAQRIALESTIFSNSASQGGLRSWIELLFGSKQQSLDALNLFPNGTAEYSPGEASIATSLYFGTYPIRLHQDELSKLLSLMDSVHKPAKMAEELVLTHSVDIRKYLHTVPFEQLTPGSVQGVTEEYELVFRHLNQPALCVAGRHITLGNHIGGMLWTTKDCIVIDTCMLYFDINRQEINVFELSKAFLDSFHVVPKGGPGGLSSVFTGGSLGREQESGSLNTPEQSLAGTQHPLSGHIVVLGFSRISGPRPRLLTNIPVNQLAKQGKTIGTYVTTFKLASSLSRRYSTSKNAIVAKIDSVGYMPFYEHVLHLYTDQGIILANIRNLSTDAQPQLSIIQHCPLDVGYYGRLTVSNFLHVPELSLICYYSSHVLHVLEYNSLHRTVSYGSRETDSPYLLSKFRISYEEKLAITHCAVHEQQGLIAVGLSVLNDNATMDSEGTLQYYIYLYTLGNIHIKALSVPEPVHHMVFFGGYDDGFAGYMLVNKKYVYSLDSDASEYIRKVCEAEVLADSLAVVDGAIVGYQKETFRWYS</sequence>
<dbReference type="PROSITE" id="PS50007">
    <property type="entry name" value="PIPLC_X_DOMAIN"/>
    <property type="match status" value="1"/>
</dbReference>
<dbReference type="EMBL" id="ACVC01000112">
    <property type="protein sequence ID" value="EFO63923.1"/>
    <property type="molecule type" value="Genomic_DNA"/>
</dbReference>
<dbReference type="VEuPathDB" id="GiardiaDB:GLP15_4938"/>
<evidence type="ECO:0000313" key="2">
    <source>
        <dbReference type="EMBL" id="EFO63923.1"/>
    </source>
</evidence>
<protein>
    <recommendedName>
        <fullName evidence="1">BEACH domain-containing protein</fullName>
    </recommendedName>
</protein>
<name>E1F0V7_GIAIA</name>
<dbReference type="SMART" id="SM01026">
    <property type="entry name" value="Beach"/>
    <property type="match status" value="1"/>
</dbReference>
<dbReference type="SUPFAM" id="SSF81837">
    <property type="entry name" value="BEACH domain"/>
    <property type="match status" value="1"/>
</dbReference>
<dbReference type="PROSITE" id="PS50197">
    <property type="entry name" value="BEACH"/>
    <property type="match status" value="1"/>
</dbReference>
<dbReference type="InterPro" id="IPR000409">
    <property type="entry name" value="BEACH_dom"/>
</dbReference>
<dbReference type="Proteomes" id="UP000008974">
    <property type="component" value="Unassembled WGS sequence"/>
</dbReference>
<dbReference type="InterPro" id="IPR050865">
    <property type="entry name" value="BEACH_Domain"/>
</dbReference>
<comment type="caution">
    <text evidence="2">The sequence shown here is derived from an EMBL/GenBank/DDBJ whole genome shotgun (WGS) entry which is preliminary data.</text>
</comment>
<dbReference type="Pfam" id="PF02138">
    <property type="entry name" value="Beach"/>
    <property type="match status" value="1"/>
</dbReference>
<dbReference type="InterPro" id="IPR036372">
    <property type="entry name" value="BEACH_dom_sf"/>
</dbReference>